<accession>A0ABM1Y3E5</accession>
<evidence type="ECO:0000256" key="1">
    <source>
        <dbReference type="ARBA" id="ARBA00022741"/>
    </source>
</evidence>
<keyword evidence="4 6" id="KW-0518">Myosin</keyword>
<sequence>MFNFMKKQPVVCEDRDEKDRRKQEKKVRRDNTSVAAAGNMSCEELLRLDEVRKSLRVRSRRKAKERLPSGITADYSASFFAHLDVVRELDRGNEEIIAVANTTTYISDREQNVPSNILLPDSFESPVCPVTVKQVIASNPKHSHVATSPSSSVGSFTDTSNSSFATPTFSISPVGGWHRWPQAFEELTLPLPPIDFVKLPPVRELVLKRQKSPRNDFGFSLRKAMILDTIQSLTSPKFQSIIFAEPSISIKVSTGLLPGDRLLKVNGFPVEEMSREAIIDMIRNCGDSVTVQVQPVAELVELSRRCIMDSDYDKEANEMMEFNTLKRSANNRLRTAMLNPEHILKNADNVNTGNKAWIIHQKGFTAAWKISTESDRTVVQLDCNGETLTFDDGDIESANPESLNLVEDICQLIHLNESSVLHVLRQRFANNLIHTNAGPVLLILKPIASLSLYSEKIASMFCGCKSEDLPPHIFSQAQTAYREMLETRRDQSLIFMGRSGSGKTTSLKHALYYLSLAAGSNKKVLTVEKVSALSVILEAFGNAQSYSNKNATKCTQIINLDFDHCGQIASASVQILLLERIKIIRQIESEQQTFHVFTRLLLGSENHLRKELYLENDYFENNIFIKLPNKLEDKQKASSDFAKLQHAFNVLNIDPSTVKAIWNVLAAIFHLGNAGYTITGTETKRVQFADPSHARNAVTLLGTTMEELADSLFSNVITTKSQQQEVQDLLEPALNNLEALVVGLYSETVSAIVALVNKAFMTSNATIASILLVDTPGFQNCMNYGVQTGASLSDLKNNYLQERLQSLFHYVSLDLPRNRYAQELVEIESDPLHETCSTPLINLLDKTPQTHFVCTSQNSREPDKRGLFWLLDEEVMYPNASDDTFLERLFSLHFDRESHMLLKKGIKKRHFILQHLQGTNPVTYDSSGWLKESHKNSSAINASSLLQASSKTEISSLATICYRRSGGTVRFSSVICTEDNQSLRRISSIRRSFASKGIKRNSLIMQVKFTVDSIIDTLRRTKTHFTHCFIFHNQSGISEYTNSNTNVIRNEDISLLRSQLRGSQVLQSSRLYRSGFPISVPLSEFTRRFGLLGDMNDELTVQNILNINEIDSSVYRIGTSQVMFRPNVLSRLEAKRDELLSGRITQLQAFCRGYQARRRLTRRRFQELAVQCIQRNVRAFLEVKEWPWWRLLVKVTPLLNVHRTEEQLEVANNELQLLKKRVEKMENERSKLKADNERLELKLCEVASELTEEHSSSNLMSERLEAETKKRLRLEKDVKEQQIKYKSLQESTEKMEMELLCAQSDLNGDLNDELENDEVGVNLYRIKYERAMRELEFIKKRALAQHEHDLEQLIGLKKQLEKKLSDAYEDVEEQRQAVGEWKRKAQKMTNEMNDLRMLLDEQCSRNNSLEKRHRKFDSEFQALQDIVRQERQARERLSREKDFLFAEKSTLEQNLSDVRLELELKDEKYSMLQQELAEMTFDGVTEEEIAHLKRQKMELQRRCKEQEEDIDEMAAQVQMLEQVKLRLEMSLETIRKESRKEAQQREDEIEEIRSNCYKKIKSLECQVEQEHEERTLILKEKHELERRLRAIEENERAEQAAEETIIQKLKRDIRKNKALLRDAQCQLESTKNESILKTQLRQLRHQLEDAEFTRCAAVKARKLAENELQDVQQVLEETQRARVDAEEKATMTLRERNELQAQIDENEEEMAELIKKYSATVKQLSSDQNIIADYDIRVSELESENKSLKENILDLTSRLASVESGGEPCSNIQGKRLELRNKELESRLEFEQATRVRIEMQLSRHKESLEKAQNELSQIRSKEINAQEALKKSHKSIRDLREEIGTLANKEQESHSKQKSIEKQFESLEAECNSTRADLRLALQRIADLQQAMDDDCSYCSESETDESINSEIDYSNHSTTYISHHPKKPENYIDTDGNKDEGK</sequence>
<evidence type="ECO:0000259" key="9">
    <source>
        <dbReference type="PROSITE" id="PS50106"/>
    </source>
</evidence>
<dbReference type="InterPro" id="IPR001609">
    <property type="entry name" value="Myosin_head_motor_dom-like"/>
</dbReference>
<evidence type="ECO:0000256" key="4">
    <source>
        <dbReference type="ARBA" id="ARBA00023123"/>
    </source>
</evidence>
<dbReference type="Gene3D" id="2.30.42.10">
    <property type="match status" value="1"/>
</dbReference>
<name>A0ABM1Y3E5_AEDAL</name>
<keyword evidence="12" id="KW-1185">Reference proteome</keyword>
<evidence type="ECO:0000313" key="11">
    <source>
        <dbReference type="EnsemblMetazoa" id="AALFPA23_005309.P6755"/>
    </source>
</evidence>
<dbReference type="PROSITE" id="PS50096">
    <property type="entry name" value="IQ"/>
    <property type="match status" value="1"/>
</dbReference>
<dbReference type="RefSeq" id="XP_062717158.1">
    <property type="nucleotide sequence ID" value="XM_062861174.1"/>
</dbReference>
<keyword evidence="6" id="KW-0009">Actin-binding</keyword>
<comment type="caution">
    <text evidence="6">Lacks conserved residue(s) required for the propagation of feature annotation.</text>
</comment>
<dbReference type="SMART" id="SM00242">
    <property type="entry name" value="MYSc"/>
    <property type="match status" value="1"/>
</dbReference>
<dbReference type="Gene3D" id="1.10.10.820">
    <property type="match status" value="1"/>
</dbReference>
<dbReference type="GeneID" id="109405099"/>
<dbReference type="Pfam" id="PF00063">
    <property type="entry name" value="Myosin_head"/>
    <property type="match status" value="1"/>
</dbReference>
<feature type="coiled-coil region" evidence="7">
    <location>
        <begin position="1661"/>
        <end position="1829"/>
    </location>
</feature>
<dbReference type="InterPro" id="IPR000048">
    <property type="entry name" value="IQ_motif_EF-hand-BS"/>
</dbReference>
<dbReference type="Gene3D" id="3.40.850.10">
    <property type="entry name" value="Kinesin motor domain"/>
    <property type="match status" value="1"/>
</dbReference>
<dbReference type="PROSITE" id="PS51456">
    <property type="entry name" value="MYOSIN_MOTOR"/>
    <property type="match status" value="1"/>
</dbReference>
<evidence type="ECO:0000256" key="8">
    <source>
        <dbReference type="SAM" id="MobiDB-lite"/>
    </source>
</evidence>
<feature type="binding site" evidence="6">
    <location>
        <begin position="497"/>
        <end position="504"/>
    </location>
    <ligand>
        <name>ATP</name>
        <dbReference type="ChEBI" id="CHEBI:30616"/>
    </ligand>
</feature>
<dbReference type="PROSITE" id="PS50106">
    <property type="entry name" value="PDZ"/>
    <property type="match status" value="1"/>
</dbReference>
<reference evidence="11" key="2">
    <citation type="submission" date="2025-05" db="UniProtKB">
        <authorList>
            <consortium name="EnsemblMetazoa"/>
        </authorList>
    </citation>
    <scope>IDENTIFICATION</scope>
    <source>
        <strain evidence="11">Foshan</strain>
    </source>
</reference>
<dbReference type="RefSeq" id="XP_062717155.1">
    <property type="nucleotide sequence ID" value="XM_062861171.1"/>
</dbReference>
<dbReference type="Gene3D" id="4.10.270.10">
    <property type="entry name" value="Myosin, subunit A"/>
    <property type="match status" value="1"/>
</dbReference>
<feature type="domain" description="Myosin motor" evidence="10">
    <location>
        <begin position="404"/>
        <end position="1137"/>
    </location>
</feature>
<dbReference type="EnsemblMetazoa" id="AALFPA23_005309.R6745">
    <property type="protein sequence ID" value="AALFPA23_005309.P6745"/>
    <property type="gene ID" value="AALFPA23_005309"/>
</dbReference>
<evidence type="ECO:0000313" key="12">
    <source>
        <dbReference type="Proteomes" id="UP000069940"/>
    </source>
</evidence>
<feature type="coiled-coil region" evidence="7">
    <location>
        <begin position="1201"/>
        <end position="1633"/>
    </location>
</feature>
<evidence type="ECO:0000256" key="3">
    <source>
        <dbReference type="ARBA" id="ARBA00023054"/>
    </source>
</evidence>
<feature type="domain" description="PDZ" evidence="9">
    <location>
        <begin position="206"/>
        <end position="297"/>
    </location>
</feature>
<dbReference type="PANTHER" id="PTHR45615">
    <property type="entry name" value="MYOSIN HEAVY CHAIN, NON-MUSCLE"/>
    <property type="match status" value="1"/>
</dbReference>
<protein>
    <recommendedName>
        <fullName evidence="13">Myosin motor domain-containing protein</fullName>
    </recommendedName>
</protein>
<organism evidence="11 12">
    <name type="scientific">Aedes albopictus</name>
    <name type="common">Asian tiger mosquito</name>
    <name type="synonym">Stegomyia albopicta</name>
    <dbReference type="NCBI Taxonomy" id="7160"/>
    <lineage>
        <taxon>Eukaryota</taxon>
        <taxon>Metazoa</taxon>
        <taxon>Ecdysozoa</taxon>
        <taxon>Arthropoda</taxon>
        <taxon>Hexapoda</taxon>
        <taxon>Insecta</taxon>
        <taxon>Pterygota</taxon>
        <taxon>Neoptera</taxon>
        <taxon>Endopterygota</taxon>
        <taxon>Diptera</taxon>
        <taxon>Nematocera</taxon>
        <taxon>Culicoidea</taxon>
        <taxon>Culicidae</taxon>
        <taxon>Culicinae</taxon>
        <taxon>Aedini</taxon>
        <taxon>Aedes</taxon>
        <taxon>Stegomyia</taxon>
    </lineage>
</organism>
<dbReference type="EnsemblMetazoa" id="AALFPA23_005309.R6757">
    <property type="protein sequence ID" value="AALFPA23_005309.P6757"/>
    <property type="gene ID" value="AALFPA23_005309"/>
</dbReference>
<dbReference type="RefSeq" id="XP_062717156.1">
    <property type="nucleotide sequence ID" value="XM_062861172.1"/>
</dbReference>
<dbReference type="RefSeq" id="XP_062717159.1">
    <property type="nucleotide sequence ID" value="XM_062861175.1"/>
</dbReference>
<dbReference type="PANTHER" id="PTHR45615:SF36">
    <property type="entry name" value="MYOSIN HEAVY CHAIN-LIKE, ISOFORM B-RELATED"/>
    <property type="match status" value="1"/>
</dbReference>
<dbReference type="EnsemblMetazoa" id="AALFPA23_005309.R6747">
    <property type="protein sequence ID" value="AALFPA23_005309.P6747"/>
    <property type="gene ID" value="AALFPA23_005309"/>
</dbReference>
<dbReference type="EnsemblMetazoa" id="AALFPA23_005309.R6753">
    <property type="protein sequence ID" value="AALFPA23_005309.P6753"/>
    <property type="gene ID" value="AALFPA23_005309"/>
</dbReference>
<dbReference type="EnsemblMetazoa" id="AALFPA23_005309.R6760">
    <property type="protein sequence ID" value="AALFPA23_005309.P6760"/>
    <property type="gene ID" value="AALFPA23_005309"/>
</dbReference>
<evidence type="ECO:0000256" key="6">
    <source>
        <dbReference type="PROSITE-ProRule" id="PRU00782"/>
    </source>
</evidence>
<keyword evidence="2 6" id="KW-0067">ATP-binding</keyword>
<dbReference type="RefSeq" id="XP_062717152.1">
    <property type="nucleotide sequence ID" value="XM_062861168.1"/>
</dbReference>
<dbReference type="EnsemblMetazoa" id="AALFPA23_005309.R6750">
    <property type="protein sequence ID" value="AALFPA23_005309.P6750"/>
    <property type="gene ID" value="AALFPA23_005309"/>
</dbReference>
<dbReference type="SUPFAM" id="SSF52540">
    <property type="entry name" value="P-loop containing nucleoside triphosphate hydrolases"/>
    <property type="match status" value="1"/>
</dbReference>
<comment type="similarity">
    <text evidence="6">Belongs to the TRAFAC class myosin-kinesin ATPase superfamily. Myosin family.</text>
</comment>
<feature type="region of interest" description="Disordered" evidence="8">
    <location>
        <begin position="1917"/>
        <end position="1944"/>
    </location>
</feature>
<dbReference type="RefSeq" id="XP_062717153.1">
    <property type="nucleotide sequence ID" value="XM_062861169.1"/>
</dbReference>
<dbReference type="InterPro" id="IPR036064">
    <property type="entry name" value="MYSc_Myo18"/>
</dbReference>
<dbReference type="Gene3D" id="1.20.58.530">
    <property type="match status" value="1"/>
</dbReference>
<dbReference type="SUPFAM" id="SSF50156">
    <property type="entry name" value="PDZ domain-like"/>
    <property type="match status" value="1"/>
</dbReference>
<keyword evidence="1 6" id="KW-0547">Nucleotide-binding</keyword>
<dbReference type="Gene3D" id="1.20.120.720">
    <property type="entry name" value="Myosin VI head, motor domain, U50 subdomain"/>
    <property type="match status" value="1"/>
</dbReference>
<dbReference type="RefSeq" id="XP_062717154.1">
    <property type="nucleotide sequence ID" value="XM_062861170.1"/>
</dbReference>
<keyword evidence="5 6" id="KW-0505">Motor protein</keyword>
<evidence type="ECO:0000259" key="10">
    <source>
        <dbReference type="PROSITE" id="PS51456"/>
    </source>
</evidence>
<dbReference type="Pfam" id="PF00612">
    <property type="entry name" value="IQ"/>
    <property type="match status" value="1"/>
</dbReference>
<keyword evidence="3 7" id="KW-0175">Coiled coil</keyword>
<dbReference type="CDD" id="cd01386">
    <property type="entry name" value="MYSc_Myo18"/>
    <property type="match status" value="1"/>
</dbReference>
<dbReference type="Pfam" id="PF00595">
    <property type="entry name" value="PDZ"/>
    <property type="match status" value="1"/>
</dbReference>
<evidence type="ECO:0000256" key="7">
    <source>
        <dbReference type="SAM" id="Coils"/>
    </source>
</evidence>
<feature type="region of interest" description="Disordered" evidence="8">
    <location>
        <begin position="13"/>
        <end position="33"/>
    </location>
</feature>
<feature type="compositionally biased region" description="Basic and acidic residues" evidence="8">
    <location>
        <begin position="1929"/>
        <end position="1944"/>
    </location>
</feature>
<evidence type="ECO:0000256" key="5">
    <source>
        <dbReference type="ARBA" id="ARBA00023175"/>
    </source>
</evidence>
<dbReference type="PRINTS" id="PR00193">
    <property type="entry name" value="MYOSINHEAVY"/>
</dbReference>
<feature type="compositionally biased region" description="Basic and acidic residues" evidence="8">
    <location>
        <begin position="13"/>
        <end position="31"/>
    </location>
</feature>
<dbReference type="Gene3D" id="6.20.240.20">
    <property type="match status" value="1"/>
</dbReference>
<dbReference type="SMART" id="SM00228">
    <property type="entry name" value="PDZ"/>
    <property type="match status" value="1"/>
</dbReference>
<evidence type="ECO:0008006" key="13">
    <source>
        <dbReference type="Google" id="ProtNLM"/>
    </source>
</evidence>
<dbReference type="EnsemblMetazoa" id="AALFPA23_005309.R6748">
    <property type="protein sequence ID" value="AALFPA23_005309.P6748"/>
    <property type="gene ID" value="AALFPA23_005309"/>
</dbReference>
<evidence type="ECO:0000256" key="2">
    <source>
        <dbReference type="ARBA" id="ARBA00022840"/>
    </source>
</evidence>
<proteinExistence type="inferred from homology"/>
<dbReference type="InterPro" id="IPR027417">
    <property type="entry name" value="P-loop_NTPase"/>
</dbReference>
<reference evidence="12" key="1">
    <citation type="journal article" date="2015" name="Proc. Natl. Acad. Sci. U.S.A.">
        <title>Genome sequence of the Asian Tiger mosquito, Aedes albopictus, reveals insights into its biology, genetics, and evolution.</title>
        <authorList>
            <person name="Chen X.G."/>
            <person name="Jiang X."/>
            <person name="Gu J."/>
            <person name="Xu M."/>
            <person name="Wu Y."/>
            <person name="Deng Y."/>
            <person name="Zhang C."/>
            <person name="Bonizzoni M."/>
            <person name="Dermauw W."/>
            <person name="Vontas J."/>
            <person name="Armbruster P."/>
            <person name="Huang X."/>
            <person name="Yang Y."/>
            <person name="Zhang H."/>
            <person name="He W."/>
            <person name="Peng H."/>
            <person name="Liu Y."/>
            <person name="Wu K."/>
            <person name="Chen J."/>
            <person name="Lirakis M."/>
            <person name="Topalis P."/>
            <person name="Van Leeuwen T."/>
            <person name="Hall A.B."/>
            <person name="Jiang X."/>
            <person name="Thorpe C."/>
            <person name="Mueller R.L."/>
            <person name="Sun C."/>
            <person name="Waterhouse R.M."/>
            <person name="Yan G."/>
            <person name="Tu Z.J."/>
            <person name="Fang X."/>
            <person name="James A.A."/>
        </authorList>
    </citation>
    <scope>NUCLEOTIDE SEQUENCE [LARGE SCALE GENOMIC DNA]</scope>
    <source>
        <strain evidence="12">Foshan</strain>
    </source>
</reference>
<feature type="coiled-coil region" evidence="7">
    <location>
        <begin position="1858"/>
        <end position="1885"/>
    </location>
</feature>
<dbReference type="Proteomes" id="UP000069940">
    <property type="component" value="Unassembled WGS sequence"/>
</dbReference>
<dbReference type="RefSeq" id="XP_062717157.1">
    <property type="nucleotide sequence ID" value="XM_062861173.1"/>
</dbReference>
<dbReference type="InterPro" id="IPR001478">
    <property type="entry name" value="PDZ"/>
</dbReference>
<dbReference type="InterPro" id="IPR036961">
    <property type="entry name" value="Kinesin_motor_dom_sf"/>
</dbReference>
<dbReference type="InterPro" id="IPR036034">
    <property type="entry name" value="PDZ_sf"/>
</dbReference>
<dbReference type="EnsemblMetazoa" id="AALFPA23_005309.R6755">
    <property type="protein sequence ID" value="AALFPA23_005309.P6755"/>
    <property type="gene ID" value="AALFPA23_005309"/>
</dbReference>